<protein>
    <recommendedName>
        <fullName evidence="3">Polyketide cyclase/dehydrase</fullName>
    </recommendedName>
</protein>
<dbReference type="InterPro" id="IPR019587">
    <property type="entry name" value="Polyketide_cyclase/dehydratase"/>
</dbReference>
<dbReference type="Gene3D" id="3.30.530.20">
    <property type="match status" value="1"/>
</dbReference>
<name>A0A2N8UF89_9BASI</name>
<dbReference type="PANTHER" id="PTHR36166">
    <property type="entry name" value="CHROMOSOME 9, WHOLE GENOME SHOTGUN SEQUENCE"/>
    <property type="match status" value="1"/>
</dbReference>
<evidence type="ECO:0000313" key="1">
    <source>
        <dbReference type="EMBL" id="SJX63655.1"/>
    </source>
</evidence>
<dbReference type="Pfam" id="PF10604">
    <property type="entry name" value="Polyketide_cyc2"/>
    <property type="match status" value="1"/>
</dbReference>
<evidence type="ECO:0008006" key="3">
    <source>
        <dbReference type="Google" id="ProtNLM"/>
    </source>
</evidence>
<dbReference type="EMBL" id="LT795062">
    <property type="protein sequence ID" value="SJX63655.1"/>
    <property type="molecule type" value="Genomic_DNA"/>
</dbReference>
<dbReference type="PANTHER" id="PTHR36166:SF1">
    <property type="entry name" value="SRPBCC DOMAIN-CONTAINING PROTEIN"/>
    <property type="match status" value="1"/>
</dbReference>
<evidence type="ECO:0000313" key="2">
    <source>
        <dbReference type="Proteomes" id="UP000239563"/>
    </source>
</evidence>
<dbReference type="InterPro" id="IPR023393">
    <property type="entry name" value="START-like_dom_sf"/>
</dbReference>
<accession>A0A2N8UF89</accession>
<dbReference type="Proteomes" id="UP000239563">
    <property type="component" value="Chromosome IX"/>
</dbReference>
<dbReference type="AlphaFoldDB" id="A0A2N8UF89"/>
<sequence>MSNPSHPGSRVIETTILINAPLPTVHSVLLDFDAYPSWSSFITSIKRTSTTALSTGDALSVTLNPPGGSAMSMTPTVVHLDDHGFGWQGHLANVSGLFDGKHLFLLQSEGEAVTRLTHREEFGGVLYTPLMSWLGMGAKTKRGFEGFNEALKRRAEEVVGKKEEPK</sequence>
<gene>
    <name evidence="1" type="ORF">SRS1_14405</name>
</gene>
<reference evidence="1 2" key="1">
    <citation type="submission" date="2017-02" db="EMBL/GenBank/DDBJ databases">
        <authorList>
            <person name="Peterson S.W."/>
        </authorList>
    </citation>
    <scope>NUCLEOTIDE SEQUENCE [LARGE SCALE GENOMIC DNA]</scope>
    <source>
        <strain evidence="1 2">SRS1_H2-8</strain>
    </source>
</reference>
<organism evidence="1 2">
    <name type="scientific">Sporisorium reilianum f. sp. reilianum</name>
    <dbReference type="NCBI Taxonomy" id="72559"/>
    <lineage>
        <taxon>Eukaryota</taxon>
        <taxon>Fungi</taxon>
        <taxon>Dikarya</taxon>
        <taxon>Basidiomycota</taxon>
        <taxon>Ustilaginomycotina</taxon>
        <taxon>Ustilaginomycetes</taxon>
        <taxon>Ustilaginales</taxon>
        <taxon>Ustilaginaceae</taxon>
        <taxon>Sporisorium</taxon>
    </lineage>
</organism>
<proteinExistence type="predicted"/>
<dbReference type="SUPFAM" id="SSF55961">
    <property type="entry name" value="Bet v1-like"/>
    <property type="match status" value="1"/>
</dbReference>
<dbReference type="CDD" id="cd07822">
    <property type="entry name" value="SRPBCC_4"/>
    <property type="match status" value="1"/>
</dbReference>